<sequence length="539" mass="60121">MQVRSKLKAPRWLHEGRETRRGRATAPVSQRSPGGRRSRLVGTNETFEKAASFGVAPNLTMYLVKRFNIGQLKAADITNIFYATLNFTPSLIPIWEAVVRNHNPQMTGMLGLTLSASLPVLKPPTCNQVSQLDGHCSNPSTLQLSVLYLSLGLLTIGGGAVRPCSLPFGVDQFDTADEENRKSLNSYYNWYYGTSTAALVFSTTILIYIQNNFSWAIGFGIPTVFMFLAIIFYFAGTRLYVHVPPEGSIFSGIEQVLVASFKKRRLKLPCPHDVNQQELMLYSPPTRGNRIFRLPLTSQFRNSWELSSIQQIEEVKCLIRIVPICFSGILCFVAMAQQFTFIILQAFTMDCHLGPHFKIPAGTVTLLQRQGVGLVLASISMVVAGLVERKRRNSALSNGGISPITFLWLAPQLVLMGIAEAFNTVGQIEFYNKQFPEHMQTLAGSLLFCTVAGANYLSTALANITRKATDRHGHTSWLSDNINNGKLDYYYYLIAILGVFNLFYFLICSHYYQYKAMSPHAGESIKTDATDDRATESTY</sequence>
<reference evidence="8 9" key="1">
    <citation type="journal article" date="2019" name="Sci. Rep.">
        <title>A high-quality genome of Eragrostis curvula grass provides insights into Poaceae evolution and supports new strategies to enhance forage quality.</title>
        <authorList>
            <person name="Carballo J."/>
            <person name="Santos B.A.C.M."/>
            <person name="Zappacosta D."/>
            <person name="Garbus I."/>
            <person name="Selva J.P."/>
            <person name="Gallo C.A."/>
            <person name="Diaz A."/>
            <person name="Albertini E."/>
            <person name="Caccamo M."/>
            <person name="Echenique V."/>
        </authorList>
    </citation>
    <scope>NUCLEOTIDE SEQUENCE [LARGE SCALE GENOMIC DNA]</scope>
    <source>
        <strain evidence="9">cv. Victoria</strain>
        <tissue evidence="8">Leaf</tissue>
    </source>
</reference>
<feature type="region of interest" description="Disordered" evidence="6">
    <location>
        <begin position="1"/>
        <end position="39"/>
    </location>
</feature>
<feature type="compositionally biased region" description="Basic and acidic residues" evidence="6">
    <location>
        <begin position="12"/>
        <end position="21"/>
    </location>
</feature>
<evidence type="ECO:0000256" key="1">
    <source>
        <dbReference type="ARBA" id="ARBA00004141"/>
    </source>
</evidence>
<dbReference type="PANTHER" id="PTHR11654">
    <property type="entry name" value="OLIGOPEPTIDE TRANSPORTER-RELATED"/>
    <property type="match status" value="1"/>
</dbReference>
<dbReference type="GO" id="GO:0016020">
    <property type="term" value="C:membrane"/>
    <property type="evidence" value="ECO:0007669"/>
    <property type="project" value="UniProtKB-SubCell"/>
</dbReference>
<feature type="transmembrane region" description="Helical" evidence="7">
    <location>
        <begin position="489"/>
        <end position="512"/>
    </location>
</feature>
<dbReference type="AlphaFoldDB" id="A0A5J9VKI9"/>
<dbReference type="Pfam" id="PF00854">
    <property type="entry name" value="PTR2"/>
    <property type="match status" value="2"/>
</dbReference>
<dbReference type="InterPro" id="IPR000109">
    <property type="entry name" value="POT_fam"/>
</dbReference>
<keyword evidence="3 7" id="KW-0812">Transmembrane</keyword>
<feature type="non-terminal residue" evidence="8">
    <location>
        <position position="539"/>
    </location>
</feature>
<keyword evidence="4 7" id="KW-1133">Transmembrane helix</keyword>
<evidence type="ECO:0000256" key="3">
    <source>
        <dbReference type="ARBA" id="ARBA00022692"/>
    </source>
</evidence>
<evidence type="ECO:0000313" key="9">
    <source>
        <dbReference type="Proteomes" id="UP000324897"/>
    </source>
</evidence>
<organism evidence="8 9">
    <name type="scientific">Eragrostis curvula</name>
    <name type="common">weeping love grass</name>
    <dbReference type="NCBI Taxonomy" id="38414"/>
    <lineage>
        <taxon>Eukaryota</taxon>
        <taxon>Viridiplantae</taxon>
        <taxon>Streptophyta</taxon>
        <taxon>Embryophyta</taxon>
        <taxon>Tracheophyta</taxon>
        <taxon>Spermatophyta</taxon>
        <taxon>Magnoliopsida</taxon>
        <taxon>Liliopsida</taxon>
        <taxon>Poales</taxon>
        <taxon>Poaceae</taxon>
        <taxon>PACMAD clade</taxon>
        <taxon>Chloridoideae</taxon>
        <taxon>Eragrostideae</taxon>
        <taxon>Eragrostidinae</taxon>
        <taxon>Eragrostis</taxon>
    </lineage>
</organism>
<dbReference type="EMBL" id="RWGY01000009">
    <property type="protein sequence ID" value="TVU36087.1"/>
    <property type="molecule type" value="Genomic_DNA"/>
</dbReference>
<evidence type="ECO:0000256" key="5">
    <source>
        <dbReference type="ARBA" id="ARBA00023136"/>
    </source>
</evidence>
<accession>A0A5J9VKI9</accession>
<proteinExistence type="inferred from homology"/>
<dbReference type="Gene3D" id="1.20.1250.20">
    <property type="entry name" value="MFS general substrate transporter like domains"/>
    <property type="match status" value="1"/>
</dbReference>
<feature type="transmembrane region" description="Helical" evidence="7">
    <location>
        <begin position="190"/>
        <end position="209"/>
    </location>
</feature>
<evidence type="ECO:0000256" key="7">
    <source>
        <dbReference type="SAM" id="Phobius"/>
    </source>
</evidence>
<dbReference type="Gramene" id="TVU36087">
    <property type="protein sequence ID" value="TVU36087"/>
    <property type="gene ID" value="EJB05_18000"/>
</dbReference>
<evidence type="ECO:0000256" key="6">
    <source>
        <dbReference type="SAM" id="MobiDB-lite"/>
    </source>
</evidence>
<gene>
    <name evidence="8" type="ORF">EJB05_18000</name>
</gene>
<feature type="transmembrane region" description="Helical" evidence="7">
    <location>
        <begin position="399"/>
        <end position="419"/>
    </location>
</feature>
<dbReference type="OrthoDB" id="8904098at2759"/>
<feature type="non-terminal residue" evidence="8">
    <location>
        <position position="1"/>
    </location>
</feature>
<keyword evidence="9" id="KW-1185">Reference proteome</keyword>
<feature type="transmembrane region" description="Helical" evidence="7">
    <location>
        <begin position="215"/>
        <end position="235"/>
    </location>
</feature>
<feature type="transmembrane region" description="Helical" evidence="7">
    <location>
        <begin position="321"/>
        <end position="347"/>
    </location>
</feature>
<name>A0A5J9VKI9_9POAL</name>
<dbReference type="InterPro" id="IPR036259">
    <property type="entry name" value="MFS_trans_sf"/>
</dbReference>
<comment type="caution">
    <text evidence="8">The sequence shown here is derived from an EMBL/GenBank/DDBJ whole genome shotgun (WGS) entry which is preliminary data.</text>
</comment>
<keyword evidence="5 7" id="KW-0472">Membrane</keyword>
<protein>
    <recommendedName>
        <fullName evidence="10">Major facilitator superfamily (MFS) profile domain-containing protein</fullName>
    </recommendedName>
</protein>
<dbReference type="SUPFAM" id="SSF103473">
    <property type="entry name" value="MFS general substrate transporter"/>
    <property type="match status" value="1"/>
</dbReference>
<dbReference type="GO" id="GO:0022857">
    <property type="term" value="F:transmembrane transporter activity"/>
    <property type="evidence" value="ECO:0007669"/>
    <property type="project" value="InterPro"/>
</dbReference>
<feature type="transmembrane region" description="Helical" evidence="7">
    <location>
        <begin position="439"/>
        <end position="457"/>
    </location>
</feature>
<comment type="similarity">
    <text evidence="2">Belongs to the major facilitator superfamily. Proton-dependent oligopeptide transporter (POT/PTR) (TC 2.A.17) family.</text>
</comment>
<evidence type="ECO:0000256" key="4">
    <source>
        <dbReference type="ARBA" id="ARBA00022989"/>
    </source>
</evidence>
<evidence type="ECO:0000256" key="2">
    <source>
        <dbReference type="ARBA" id="ARBA00005982"/>
    </source>
</evidence>
<feature type="transmembrane region" description="Helical" evidence="7">
    <location>
        <begin position="367"/>
        <end position="387"/>
    </location>
</feature>
<feature type="compositionally biased region" description="Basic residues" evidence="6">
    <location>
        <begin position="1"/>
        <end position="11"/>
    </location>
</feature>
<dbReference type="Proteomes" id="UP000324897">
    <property type="component" value="Unassembled WGS sequence"/>
</dbReference>
<evidence type="ECO:0008006" key="10">
    <source>
        <dbReference type="Google" id="ProtNLM"/>
    </source>
</evidence>
<comment type="subcellular location">
    <subcellularLocation>
        <location evidence="1">Membrane</location>
        <topology evidence="1">Multi-pass membrane protein</topology>
    </subcellularLocation>
</comment>
<evidence type="ECO:0000313" key="8">
    <source>
        <dbReference type="EMBL" id="TVU36087.1"/>
    </source>
</evidence>